<dbReference type="GO" id="GO:0032259">
    <property type="term" value="P:methylation"/>
    <property type="evidence" value="ECO:0007669"/>
    <property type="project" value="UniProtKB-KW"/>
</dbReference>
<dbReference type="InterPro" id="IPR043017">
    <property type="entry name" value="WIYLD_dom_sf"/>
</dbReference>
<evidence type="ECO:0000256" key="8">
    <source>
        <dbReference type="SAM" id="MobiDB-lite"/>
    </source>
</evidence>
<dbReference type="EMBL" id="JABWDY010027445">
    <property type="protein sequence ID" value="KAF5187881.1"/>
    <property type="molecule type" value="Genomic_DNA"/>
</dbReference>
<dbReference type="GO" id="GO:0005634">
    <property type="term" value="C:nucleus"/>
    <property type="evidence" value="ECO:0007669"/>
    <property type="project" value="UniProtKB-SubCell"/>
</dbReference>
<dbReference type="InterPro" id="IPR001214">
    <property type="entry name" value="SET_dom"/>
</dbReference>
<dbReference type="Proteomes" id="UP000554482">
    <property type="component" value="Unassembled WGS sequence"/>
</dbReference>
<evidence type="ECO:0000256" key="4">
    <source>
        <dbReference type="ARBA" id="ARBA00022679"/>
    </source>
</evidence>
<keyword evidence="7" id="KW-0539">Nucleus</keyword>
<dbReference type="SUPFAM" id="SSF82199">
    <property type="entry name" value="SET domain"/>
    <property type="match status" value="1"/>
</dbReference>
<keyword evidence="5" id="KW-0479">Metal-binding</keyword>
<dbReference type="Pfam" id="PF05033">
    <property type="entry name" value="Pre-SET"/>
    <property type="match status" value="1"/>
</dbReference>
<protein>
    <submittedName>
        <fullName evidence="11">Histone-lysine n-methyltransferase suvr4</fullName>
    </submittedName>
</protein>
<dbReference type="PROSITE" id="PS51580">
    <property type="entry name" value="SAM_MT43_3"/>
    <property type="match status" value="1"/>
</dbReference>
<organism evidence="11 12">
    <name type="scientific">Thalictrum thalictroides</name>
    <name type="common">Rue-anemone</name>
    <name type="synonym">Anemone thalictroides</name>
    <dbReference type="NCBI Taxonomy" id="46969"/>
    <lineage>
        <taxon>Eukaryota</taxon>
        <taxon>Viridiplantae</taxon>
        <taxon>Streptophyta</taxon>
        <taxon>Embryophyta</taxon>
        <taxon>Tracheophyta</taxon>
        <taxon>Spermatophyta</taxon>
        <taxon>Magnoliopsida</taxon>
        <taxon>Ranunculales</taxon>
        <taxon>Ranunculaceae</taxon>
        <taxon>Thalictroideae</taxon>
        <taxon>Thalictrum</taxon>
    </lineage>
</organism>
<feature type="compositionally biased region" description="Polar residues" evidence="8">
    <location>
        <begin position="338"/>
        <end position="351"/>
    </location>
</feature>
<keyword evidence="3" id="KW-0158">Chromosome</keyword>
<evidence type="ECO:0000256" key="5">
    <source>
        <dbReference type="ARBA" id="ARBA00022723"/>
    </source>
</evidence>
<dbReference type="SMART" id="SM00468">
    <property type="entry name" value="PreSET"/>
    <property type="match status" value="1"/>
</dbReference>
<dbReference type="PROSITE" id="PS50280">
    <property type="entry name" value="SET"/>
    <property type="match status" value="1"/>
</dbReference>
<dbReference type="InterPro" id="IPR007728">
    <property type="entry name" value="Pre-SET_dom"/>
</dbReference>
<keyword evidence="4 11" id="KW-0808">Transferase</keyword>
<evidence type="ECO:0000313" key="12">
    <source>
        <dbReference type="Proteomes" id="UP000554482"/>
    </source>
</evidence>
<keyword evidence="6" id="KW-0862">Zinc</keyword>
<sequence>MGGTNDKERYRKAVNAMKDLGISEKRVSEVLKKLFRLYDKNWEPIEDENYRVLADAIFEQENEVENSIDNMEAPFQDELGVPPLKRRLRSQADVASPSSETPLKRSKIREADLPLVQKIRSVEHEATQSHMNDDDEQETPISPQSFSRVDSEEPSQLCLRDRTDRASQHIKSKGKEPVFSSSTCPGDDTADPNSLQKQFKEKQTEHNSPQRTNRLPVRSSFGVCFKEPKVEPGIILLRKEKFTNSRQNEGLIKPKSEPAEDFIPFEIPLAVMPPASPDRTNNDDSLRRDGCSTLSGCTGQVNGADIQPVCVSTVSVNGAEGLSVNGCIGRAKGADCSTVSGSTGQANGEDSMTSKDKQDGISGRGCKAATSSELANVPDTSKSFEIASSPLGEVKISLTCNQALEQPDFRLPSLNAVLNAVEDRCLRSFRILDPNFSMIKLMEEMCKSYLELSNKAPDPKEDSLIHLSSDFNFLKNSNLRKVLSGEGGIRMPTSLHSSDEVVLPETPSILLLEGPNCHHKEKGDGNINGEMYVDGFDSNSSDSRGLVVIPQHVSTIGVGPRHDVNDISKGEERVRISLINEVTSESFAHPFYYIPKNIVYQNAYLSFSLARIGDEDCCSTCFGDCLSSSIPCACARETGGEFAYTLEGLVKEEFLDECISMNRDPPQHRHYYCKECPLERSKEGICDPCKGHLVRKFIKECWSKCGCNMQCGNRVVQRGIACNLQVFMTSEGKGWGLRTLEDLPKGAFICEYVGEVLTNTELYERNIQSTGKEKHTYPVLLDADWGSEGVLKDEEALCLDATYYGNVARFINHRCSDATMVEIPVEVETPDHHYYHLAFFTTRKVDALEELTWDYGIDFNDHSHPVKAFRCQCQSKCCRDMKRSHRTKSRR</sequence>
<dbReference type="AlphaFoldDB" id="A0A7J6VSY9"/>
<feature type="domain" description="SET" evidence="9">
    <location>
        <begin position="722"/>
        <end position="856"/>
    </location>
</feature>
<comment type="caution">
    <text evidence="11">The sequence shown here is derived from an EMBL/GenBank/DDBJ whole genome shotgun (WGS) entry which is preliminary data.</text>
</comment>
<evidence type="ECO:0000256" key="6">
    <source>
        <dbReference type="ARBA" id="ARBA00022833"/>
    </source>
</evidence>
<dbReference type="GO" id="GO:0042054">
    <property type="term" value="F:histone methyltransferase activity"/>
    <property type="evidence" value="ECO:0007669"/>
    <property type="project" value="InterPro"/>
</dbReference>
<dbReference type="GO" id="GO:0008270">
    <property type="term" value="F:zinc ion binding"/>
    <property type="evidence" value="ECO:0007669"/>
    <property type="project" value="InterPro"/>
</dbReference>
<feature type="region of interest" description="Disordered" evidence="8">
    <location>
        <begin position="79"/>
        <end position="215"/>
    </location>
</feature>
<evidence type="ECO:0000313" key="11">
    <source>
        <dbReference type="EMBL" id="KAF5187881.1"/>
    </source>
</evidence>
<name>A0A7J6VSY9_THATH</name>
<evidence type="ECO:0000256" key="1">
    <source>
        <dbReference type="ARBA" id="ARBA00004123"/>
    </source>
</evidence>
<dbReference type="SMART" id="SM00317">
    <property type="entry name" value="SET"/>
    <property type="match status" value="1"/>
</dbReference>
<dbReference type="GO" id="GO:0005694">
    <property type="term" value="C:chromosome"/>
    <property type="evidence" value="ECO:0007669"/>
    <property type="project" value="UniProtKB-SubCell"/>
</dbReference>
<evidence type="ECO:0000256" key="3">
    <source>
        <dbReference type="ARBA" id="ARBA00022454"/>
    </source>
</evidence>
<feature type="compositionally biased region" description="Polar residues" evidence="8">
    <location>
        <begin position="139"/>
        <end position="148"/>
    </location>
</feature>
<dbReference type="PANTHER" id="PTHR46450:SF1">
    <property type="entry name" value="INACTIVE HISTONE-LYSINE N-METHYLTRANSFERASE SUVR1-RELATED"/>
    <property type="match status" value="1"/>
</dbReference>
<evidence type="ECO:0000259" key="9">
    <source>
        <dbReference type="PROSITE" id="PS50280"/>
    </source>
</evidence>
<dbReference type="FunFam" id="2.170.270.10:FF:000046">
    <property type="entry name" value="SET-domain containing protein lysine methyltransferase family protein"/>
    <property type="match status" value="1"/>
</dbReference>
<dbReference type="Gene3D" id="1.10.8.850">
    <property type="entry name" value="Histone-lysine N methyltransferase , C-terminal domain-like"/>
    <property type="match status" value="1"/>
</dbReference>
<feature type="domain" description="Pre-SET" evidence="10">
    <location>
        <begin position="624"/>
        <end position="719"/>
    </location>
</feature>
<gene>
    <name evidence="11" type="ORF">FRX31_022533</name>
</gene>
<dbReference type="PANTHER" id="PTHR46450">
    <property type="entry name" value="INACTIVE HISTONE-LYSINE N-METHYLTRANSFERASE SUVR1-RELATED"/>
    <property type="match status" value="1"/>
</dbReference>
<dbReference type="OrthoDB" id="308383at2759"/>
<dbReference type="InterPro" id="IPR018848">
    <property type="entry name" value="WIYLD_domain"/>
</dbReference>
<keyword evidence="11" id="KW-0489">Methyltransferase</keyword>
<dbReference type="InterPro" id="IPR025776">
    <property type="entry name" value="SUVR4/1/2"/>
</dbReference>
<dbReference type="Gene3D" id="2.170.270.10">
    <property type="entry name" value="SET domain"/>
    <property type="match status" value="1"/>
</dbReference>
<dbReference type="Pfam" id="PF10440">
    <property type="entry name" value="WIYLD"/>
    <property type="match status" value="1"/>
</dbReference>
<reference evidence="11 12" key="1">
    <citation type="submission" date="2020-06" db="EMBL/GenBank/DDBJ databases">
        <title>Transcriptomic and genomic resources for Thalictrum thalictroides and T. hernandezii: Facilitating candidate gene discovery in an emerging model plant lineage.</title>
        <authorList>
            <person name="Arias T."/>
            <person name="Riano-Pachon D.M."/>
            <person name="Di Stilio V.S."/>
        </authorList>
    </citation>
    <scope>NUCLEOTIDE SEQUENCE [LARGE SCALE GENOMIC DNA]</scope>
    <source>
        <strain evidence="12">cv. WT478/WT964</strain>
        <tissue evidence="11">Leaves</tissue>
    </source>
</reference>
<dbReference type="Pfam" id="PF00856">
    <property type="entry name" value="SET"/>
    <property type="match status" value="1"/>
</dbReference>
<keyword evidence="12" id="KW-1185">Reference proteome</keyword>
<accession>A0A7J6VSY9</accession>
<evidence type="ECO:0000256" key="7">
    <source>
        <dbReference type="ARBA" id="ARBA00023242"/>
    </source>
</evidence>
<proteinExistence type="predicted"/>
<evidence type="ECO:0000259" key="10">
    <source>
        <dbReference type="PROSITE" id="PS50867"/>
    </source>
</evidence>
<feature type="region of interest" description="Disordered" evidence="8">
    <location>
        <begin position="338"/>
        <end position="363"/>
    </location>
</feature>
<evidence type="ECO:0000256" key="2">
    <source>
        <dbReference type="ARBA" id="ARBA00004286"/>
    </source>
</evidence>
<dbReference type="PROSITE" id="PS50867">
    <property type="entry name" value="PRE_SET"/>
    <property type="match status" value="1"/>
</dbReference>
<dbReference type="InterPro" id="IPR046341">
    <property type="entry name" value="SET_dom_sf"/>
</dbReference>
<dbReference type="CDD" id="cd10538">
    <property type="entry name" value="SET_SETDB-like"/>
    <property type="match status" value="1"/>
</dbReference>
<comment type="subcellular location">
    <subcellularLocation>
        <location evidence="2">Chromosome</location>
    </subcellularLocation>
    <subcellularLocation>
        <location evidence="1">Nucleus</location>
    </subcellularLocation>
</comment>